<name>A0A1A8Z401_PLAOA</name>
<dbReference type="Proteomes" id="UP000078550">
    <property type="component" value="Unassembled WGS sequence"/>
</dbReference>
<proteinExistence type="predicted"/>
<evidence type="ECO:0000313" key="3">
    <source>
        <dbReference type="Proteomes" id="UP000078550"/>
    </source>
</evidence>
<dbReference type="AlphaFoldDB" id="A0A1A8Z401"/>
<keyword evidence="4" id="KW-1185">Reference proteome</keyword>
<accession>A0A1A8Z401</accession>
<protein>
    <submittedName>
        <fullName evidence="2">Uncharacterized protein</fullName>
    </submittedName>
</protein>
<reference evidence="3 4" key="2">
    <citation type="submission" date="2016-05" db="EMBL/GenBank/DDBJ databases">
        <authorList>
            <person name="Naeem Raeece"/>
        </authorList>
    </citation>
    <scope>NUCLEOTIDE SEQUENCE [LARGE SCALE GENOMIC DNA]</scope>
</reference>
<reference evidence="2" key="1">
    <citation type="submission" date="2016-05" db="EMBL/GenBank/DDBJ databases">
        <authorList>
            <person name="Lavstsen T."/>
            <person name="Jespersen J.S."/>
        </authorList>
    </citation>
    <scope>NUCLEOTIDE SEQUENCE [LARGE SCALE GENOMIC DNA]</scope>
</reference>
<evidence type="ECO:0000313" key="2">
    <source>
        <dbReference type="EMBL" id="SBT38596.1"/>
    </source>
</evidence>
<sequence>MCLCVRNLSRTYYWGKTITHGVEPVVAATSANQFFFKNSLNFCKNEAQLFHSFVANTPPKIWGYGSGDTEVPLRSERGVVDSSFRKGNFGGIIQFSIHC</sequence>
<evidence type="ECO:0000313" key="4">
    <source>
        <dbReference type="Proteomes" id="UP000078555"/>
    </source>
</evidence>
<dbReference type="EMBL" id="FLRE01000138">
    <property type="protein sequence ID" value="SBT38596.1"/>
    <property type="molecule type" value="Genomic_DNA"/>
</dbReference>
<evidence type="ECO:0000313" key="1">
    <source>
        <dbReference type="EMBL" id="SBT37895.1"/>
    </source>
</evidence>
<organism evidence="2 3">
    <name type="scientific">Plasmodium ovale wallikeri</name>
    <dbReference type="NCBI Taxonomy" id="864142"/>
    <lineage>
        <taxon>Eukaryota</taxon>
        <taxon>Sar</taxon>
        <taxon>Alveolata</taxon>
        <taxon>Apicomplexa</taxon>
        <taxon>Aconoidasida</taxon>
        <taxon>Haemosporida</taxon>
        <taxon>Plasmodiidae</taxon>
        <taxon>Plasmodium</taxon>
        <taxon>Plasmodium (Plasmodium)</taxon>
    </lineage>
</organism>
<dbReference type="EMBL" id="FLRD01000107">
    <property type="protein sequence ID" value="SBT37895.1"/>
    <property type="molecule type" value="Genomic_DNA"/>
</dbReference>
<dbReference type="Proteomes" id="UP000078555">
    <property type="component" value="Unassembled WGS sequence"/>
</dbReference>
<gene>
    <name evidence="1" type="ORF">POVWA1_036770</name>
    <name evidence="2" type="ORF">POVWA2_036070</name>
</gene>